<accession>A0A8H4QXR0</accession>
<dbReference type="EMBL" id="JAACJL010000016">
    <property type="protein sequence ID" value="KAF4619427.1"/>
    <property type="molecule type" value="Genomic_DNA"/>
</dbReference>
<dbReference type="AlphaFoldDB" id="A0A8H4QXR0"/>
<gene>
    <name evidence="2" type="ORF">D9613_004909</name>
</gene>
<evidence type="ECO:0000313" key="2">
    <source>
        <dbReference type="EMBL" id="KAF4619427.1"/>
    </source>
</evidence>
<feature type="compositionally biased region" description="Basic and acidic residues" evidence="1">
    <location>
        <begin position="103"/>
        <end position="115"/>
    </location>
</feature>
<keyword evidence="3" id="KW-1185">Reference proteome</keyword>
<dbReference type="Proteomes" id="UP000521872">
    <property type="component" value="Unassembled WGS sequence"/>
</dbReference>
<feature type="compositionally biased region" description="Basic residues" evidence="1">
    <location>
        <begin position="83"/>
        <end position="102"/>
    </location>
</feature>
<feature type="region of interest" description="Disordered" evidence="1">
    <location>
        <begin position="77"/>
        <end position="132"/>
    </location>
</feature>
<comment type="caution">
    <text evidence="2">The sequence shown here is derived from an EMBL/GenBank/DDBJ whole genome shotgun (WGS) entry which is preliminary data.</text>
</comment>
<organism evidence="2 3">
    <name type="scientific">Agrocybe pediades</name>
    <dbReference type="NCBI Taxonomy" id="84607"/>
    <lineage>
        <taxon>Eukaryota</taxon>
        <taxon>Fungi</taxon>
        <taxon>Dikarya</taxon>
        <taxon>Basidiomycota</taxon>
        <taxon>Agaricomycotina</taxon>
        <taxon>Agaricomycetes</taxon>
        <taxon>Agaricomycetidae</taxon>
        <taxon>Agaricales</taxon>
        <taxon>Agaricineae</taxon>
        <taxon>Strophariaceae</taxon>
        <taxon>Agrocybe</taxon>
    </lineage>
</organism>
<name>A0A8H4QXR0_9AGAR</name>
<evidence type="ECO:0000313" key="3">
    <source>
        <dbReference type="Proteomes" id="UP000521872"/>
    </source>
</evidence>
<proteinExistence type="predicted"/>
<sequence length="132" mass="14669">MSSSSTNPHSLNANSSTSLPMQRIFVLPSNNTSVYGADVENGTGEIELVYAPVPRHTLPKELQEQATEAWIPSLSALASSTTRSRHHHRRHHHRHHHGHRRSVSRETTGKIKLDISPDEGLLPSYGDLDNKV</sequence>
<evidence type="ECO:0000256" key="1">
    <source>
        <dbReference type="SAM" id="MobiDB-lite"/>
    </source>
</evidence>
<reference evidence="2 3" key="1">
    <citation type="submission" date="2019-12" db="EMBL/GenBank/DDBJ databases">
        <authorList>
            <person name="Floudas D."/>
            <person name="Bentzer J."/>
            <person name="Ahren D."/>
            <person name="Johansson T."/>
            <person name="Persson P."/>
            <person name="Tunlid A."/>
        </authorList>
    </citation>
    <scope>NUCLEOTIDE SEQUENCE [LARGE SCALE GENOMIC DNA]</scope>
    <source>
        <strain evidence="2 3">CBS 102.39</strain>
    </source>
</reference>
<protein>
    <submittedName>
        <fullName evidence="2">Uncharacterized protein</fullName>
    </submittedName>
</protein>